<proteinExistence type="predicted"/>
<keyword evidence="1" id="KW-0812">Transmembrane</keyword>
<gene>
    <name evidence="2" type="ORF">NS319_06390</name>
</gene>
<accession>A0A147I1G5</accession>
<dbReference type="EMBL" id="LDTD01000041">
    <property type="protein sequence ID" value="KTT71314.1"/>
    <property type="molecule type" value="Genomic_DNA"/>
</dbReference>
<feature type="transmembrane region" description="Helical" evidence="1">
    <location>
        <begin position="58"/>
        <end position="81"/>
    </location>
</feature>
<comment type="caution">
    <text evidence="2">The sequence shown here is derived from an EMBL/GenBank/DDBJ whole genome shotgun (WGS) entry which is preliminary data.</text>
</comment>
<feature type="transmembrane region" description="Helical" evidence="1">
    <location>
        <begin position="93"/>
        <end position="111"/>
    </location>
</feature>
<name>A0A147I1G5_9SPHN</name>
<dbReference type="RefSeq" id="WP_153002957.1">
    <property type="nucleotide sequence ID" value="NZ_LDTD01000041.1"/>
</dbReference>
<sequence length="203" mass="22694">MQLRKTSAFALYVGSYLPLSLVLLAQDIPPASLSLPFCRLTDVVGASCDLPLMHSWWSLGMVAACLTCLAITIMTLSMVTTPRRIDVAEVKHVPADLINYVIPYIVSFMGLDYGSPTKLLGFAVLFLWIFWITYRSGQIAMNPLLIVFGWRLFELKYSYLQSDEAWVGRALCRSEVNPNRTYNQGSLQDVMVLRDVEQGGTDG</sequence>
<dbReference type="AlphaFoldDB" id="A0A147I1G5"/>
<evidence type="ECO:0000313" key="2">
    <source>
        <dbReference type="EMBL" id="KTT71314.1"/>
    </source>
</evidence>
<dbReference type="Proteomes" id="UP000072867">
    <property type="component" value="Unassembled WGS sequence"/>
</dbReference>
<keyword evidence="1" id="KW-0472">Membrane</keyword>
<evidence type="ECO:0000256" key="1">
    <source>
        <dbReference type="SAM" id="Phobius"/>
    </source>
</evidence>
<keyword evidence="1" id="KW-1133">Transmembrane helix</keyword>
<organism evidence="2 3">
    <name type="scientific">Sphingomonas sanguinis</name>
    <dbReference type="NCBI Taxonomy" id="33051"/>
    <lineage>
        <taxon>Bacteria</taxon>
        <taxon>Pseudomonadati</taxon>
        <taxon>Pseudomonadota</taxon>
        <taxon>Alphaproteobacteria</taxon>
        <taxon>Sphingomonadales</taxon>
        <taxon>Sphingomonadaceae</taxon>
        <taxon>Sphingomonas</taxon>
    </lineage>
</organism>
<dbReference type="PATRIC" id="fig|33051.3.peg.2284"/>
<reference evidence="2 3" key="1">
    <citation type="journal article" date="2016" name="Front. Microbiol.">
        <title>Genomic Resource of Rice Seed Associated Bacteria.</title>
        <authorList>
            <person name="Midha S."/>
            <person name="Bansal K."/>
            <person name="Sharma S."/>
            <person name="Kumar N."/>
            <person name="Patil P.P."/>
            <person name="Chaudhry V."/>
            <person name="Patil P.B."/>
        </authorList>
    </citation>
    <scope>NUCLEOTIDE SEQUENCE [LARGE SCALE GENOMIC DNA]</scope>
    <source>
        <strain evidence="2 3">NS319</strain>
    </source>
</reference>
<evidence type="ECO:0000313" key="3">
    <source>
        <dbReference type="Proteomes" id="UP000072867"/>
    </source>
</evidence>
<protein>
    <submittedName>
        <fullName evidence="2">Uncharacterized protein</fullName>
    </submittedName>
</protein>